<dbReference type="InterPro" id="IPR003439">
    <property type="entry name" value="ABC_transporter-like_ATP-bd"/>
</dbReference>
<evidence type="ECO:0000256" key="1">
    <source>
        <dbReference type="ARBA" id="ARBA00005417"/>
    </source>
</evidence>
<dbReference type="InterPro" id="IPR003593">
    <property type="entry name" value="AAA+_ATPase"/>
</dbReference>
<dbReference type="PANTHER" id="PTHR43820:SF2">
    <property type="entry name" value="ABC TRANSPORTER ATP-BINDING PROTEIN"/>
    <property type="match status" value="1"/>
</dbReference>
<evidence type="ECO:0000259" key="6">
    <source>
        <dbReference type="PROSITE" id="PS50893"/>
    </source>
</evidence>
<dbReference type="CDD" id="cd03224">
    <property type="entry name" value="ABC_TM1139_LivF_branched"/>
    <property type="match status" value="1"/>
</dbReference>
<keyword evidence="8" id="KW-1185">Reference proteome</keyword>
<reference evidence="7" key="1">
    <citation type="journal article" date="2023" name="Microbiol Resour">
        <title>Genome Sequences of Rhodoplanes serenus and Two Thermotolerant Strains, Rhodoplanes tepidamans and 'Rhodoplanes cryptolactis,' Further Refine the Genus.</title>
        <authorList>
            <person name="Rayyan A.A."/>
            <person name="Kyndt J.A."/>
        </authorList>
    </citation>
    <scope>NUCLEOTIDE SEQUENCE</scope>
    <source>
        <strain evidence="7">DSM 9987</strain>
    </source>
</reference>
<gene>
    <name evidence="7" type="ORF">PQJ73_00190</name>
</gene>
<comment type="caution">
    <text evidence="7">The sequence shown here is derived from an EMBL/GenBank/DDBJ whole genome shotgun (WGS) entry which is preliminary data.</text>
</comment>
<dbReference type="InterPro" id="IPR027417">
    <property type="entry name" value="P-loop_NTPase"/>
</dbReference>
<dbReference type="GO" id="GO:0005524">
    <property type="term" value="F:ATP binding"/>
    <property type="evidence" value="ECO:0007669"/>
    <property type="project" value="UniProtKB-KW"/>
</dbReference>
<dbReference type="PANTHER" id="PTHR43820">
    <property type="entry name" value="HIGH-AFFINITY BRANCHED-CHAIN AMINO ACID TRANSPORT ATP-BINDING PROTEIN LIVF"/>
    <property type="match status" value="1"/>
</dbReference>
<dbReference type="SUPFAM" id="SSF52540">
    <property type="entry name" value="P-loop containing nucleoside triphosphate hydrolases"/>
    <property type="match status" value="1"/>
</dbReference>
<evidence type="ECO:0000256" key="3">
    <source>
        <dbReference type="ARBA" id="ARBA00022741"/>
    </source>
</evidence>
<keyword evidence="3" id="KW-0547">Nucleotide-binding</keyword>
<protein>
    <submittedName>
        <fullName evidence="7">ABC transporter ATP-binding protein</fullName>
    </submittedName>
</protein>
<evidence type="ECO:0000256" key="4">
    <source>
        <dbReference type="ARBA" id="ARBA00022840"/>
    </source>
</evidence>
<evidence type="ECO:0000313" key="7">
    <source>
        <dbReference type="EMBL" id="MDC7784088.1"/>
    </source>
</evidence>
<dbReference type="EMBL" id="JAQQLI010000001">
    <property type="protein sequence ID" value="MDC7784088.1"/>
    <property type="molecule type" value="Genomic_DNA"/>
</dbReference>
<dbReference type="Pfam" id="PF00005">
    <property type="entry name" value="ABC_tran"/>
    <property type="match status" value="1"/>
</dbReference>
<evidence type="ECO:0000256" key="5">
    <source>
        <dbReference type="ARBA" id="ARBA00022970"/>
    </source>
</evidence>
<accession>A0ABT5J354</accession>
<organism evidence="7 8">
    <name type="scientific">Rhodoplanes tepidamans</name>
    <name type="common">Rhodoplanes cryptolactis</name>
    <dbReference type="NCBI Taxonomy" id="200616"/>
    <lineage>
        <taxon>Bacteria</taxon>
        <taxon>Pseudomonadati</taxon>
        <taxon>Pseudomonadota</taxon>
        <taxon>Alphaproteobacteria</taxon>
        <taxon>Hyphomicrobiales</taxon>
        <taxon>Nitrobacteraceae</taxon>
        <taxon>Rhodoplanes</taxon>
    </lineage>
</organism>
<dbReference type="InterPro" id="IPR017871">
    <property type="entry name" value="ABC_transporter-like_CS"/>
</dbReference>
<dbReference type="PROSITE" id="PS00211">
    <property type="entry name" value="ABC_TRANSPORTER_1"/>
    <property type="match status" value="1"/>
</dbReference>
<dbReference type="InterPro" id="IPR052156">
    <property type="entry name" value="BCAA_Transport_ATP-bd_LivF"/>
</dbReference>
<dbReference type="Gene3D" id="3.40.50.300">
    <property type="entry name" value="P-loop containing nucleotide triphosphate hydrolases"/>
    <property type="match status" value="1"/>
</dbReference>
<proteinExistence type="inferred from homology"/>
<dbReference type="PROSITE" id="PS50893">
    <property type="entry name" value="ABC_TRANSPORTER_2"/>
    <property type="match status" value="1"/>
</dbReference>
<evidence type="ECO:0000256" key="2">
    <source>
        <dbReference type="ARBA" id="ARBA00022448"/>
    </source>
</evidence>
<keyword evidence="2" id="KW-0813">Transport</keyword>
<evidence type="ECO:0000313" key="8">
    <source>
        <dbReference type="Proteomes" id="UP001165652"/>
    </source>
</evidence>
<dbReference type="SMART" id="SM00382">
    <property type="entry name" value="AAA"/>
    <property type="match status" value="1"/>
</dbReference>
<dbReference type="RefSeq" id="WP_272774940.1">
    <property type="nucleotide sequence ID" value="NZ_JAQQLI010000001.1"/>
</dbReference>
<keyword evidence="5" id="KW-0029">Amino-acid transport</keyword>
<reference evidence="7" key="2">
    <citation type="submission" date="2023-02" db="EMBL/GenBank/DDBJ databases">
        <authorList>
            <person name="Rayyan A."/>
            <person name="Meyer T."/>
            <person name="Kyndt J.A."/>
        </authorList>
    </citation>
    <scope>NUCLEOTIDE SEQUENCE</scope>
    <source>
        <strain evidence="7">DSM 9987</strain>
    </source>
</reference>
<name>A0ABT5J354_RHOTP</name>
<sequence length="252" mass="27301">MPDMLLEVEGLIAGHGDAVVLEDVSFTLARGQAMALLGRNGMGKTTLLATLMGLTRVHGGAMRFAGRDLSAMPTHRRALAGLGWVPQEREIFPSLTVEENLTAVAVGGRWTLDRVWTMFPRLKERRANMGGQLSGGEQQMLAIARALMLDPVLLLLDEPMEGLAPLIVQELFRIIRRMTETGDLAVILVEQHAHQILPLTDRALVLERGRAVYSGDSRTLIDDPQRLDGWLGVTGGGPRGGTTAARVARGEA</sequence>
<dbReference type="Proteomes" id="UP001165652">
    <property type="component" value="Unassembled WGS sequence"/>
</dbReference>
<feature type="domain" description="ABC transporter" evidence="6">
    <location>
        <begin position="6"/>
        <end position="233"/>
    </location>
</feature>
<comment type="similarity">
    <text evidence="1">Belongs to the ABC transporter superfamily.</text>
</comment>
<keyword evidence="4 7" id="KW-0067">ATP-binding</keyword>